<keyword evidence="2" id="KW-1185">Reference proteome</keyword>
<feature type="non-terminal residue" evidence="1">
    <location>
        <position position="1"/>
    </location>
</feature>
<protein>
    <submittedName>
        <fullName evidence="1">34607_t:CDS:1</fullName>
    </submittedName>
</protein>
<reference evidence="1" key="1">
    <citation type="submission" date="2021-06" db="EMBL/GenBank/DDBJ databases">
        <authorList>
            <person name="Kallberg Y."/>
            <person name="Tangrot J."/>
            <person name="Rosling A."/>
        </authorList>
    </citation>
    <scope>NUCLEOTIDE SEQUENCE</scope>
    <source>
        <strain evidence="1">MA461A</strain>
    </source>
</reference>
<gene>
    <name evidence="1" type="ORF">RPERSI_LOCUS26720</name>
</gene>
<dbReference type="EMBL" id="CAJVQC010092069">
    <property type="protein sequence ID" value="CAG8826372.1"/>
    <property type="molecule type" value="Genomic_DNA"/>
</dbReference>
<organism evidence="1 2">
    <name type="scientific">Racocetra persica</name>
    <dbReference type="NCBI Taxonomy" id="160502"/>
    <lineage>
        <taxon>Eukaryota</taxon>
        <taxon>Fungi</taxon>
        <taxon>Fungi incertae sedis</taxon>
        <taxon>Mucoromycota</taxon>
        <taxon>Glomeromycotina</taxon>
        <taxon>Glomeromycetes</taxon>
        <taxon>Diversisporales</taxon>
        <taxon>Gigasporaceae</taxon>
        <taxon>Racocetra</taxon>
    </lineage>
</organism>
<feature type="non-terminal residue" evidence="1">
    <location>
        <position position="90"/>
    </location>
</feature>
<name>A0ACA9S4U3_9GLOM</name>
<dbReference type="Proteomes" id="UP000789920">
    <property type="component" value="Unassembled WGS sequence"/>
</dbReference>
<accession>A0ACA9S4U3</accession>
<comment type="caution">
    <text evidence="1">The sequence shown here is derived from an EMBL/GenBank/DDBJ whole genome shotgun (WGS) entry which is preliminary data.</text>
</comment>
<proteinExistence type="predicted"/>
<evidence type="ECO:0000313" key="2">
    <source>
        <dbReference type="Proteomes" id="UP000789920"/>
    </source>
</evidence>
<sequence length="90" mass="10326">QKTGEEHSNEEILKKEKVNRSYKVLGLREEAALTQKNLSNEYGEKYGDDQLNYVLETMPNAIQLPVDQTRLPCSKPAKTVIAQRTNNDYK</sequence>
<evidence type="ECO:0000313" key="1">
    <source>
        <dbReference type="EMBL" id="CAG8826372.1"/>
    </source>
</evidence>